<evidence type="ECO:0000256" key="4">
    <source>
        <dbReference type="ARBA" id="ARBA00022605"/>
    </source>
</evidence>
<feature type="binding site" evidence="8">
    <location>
        <position position="361"/>
    </location>
    <ligand>
        <name>3-phosphoshikimate</name>
        <dbReference type="ChEBI" id="CHEBI:145989"/>
    </ligand>
</feature>
<evidence type="ECO:0000313" key="11">
    <source>
        <dbReference type="EMBL" id="SEF65744.1"/>
    </source>
</evidence>
<sequence length="448" mass="47667">MATATETTSSHSHTTSVTQIVRPARSFRGSLMLPGDKSISHRYAMLAGYAEGTTKLENFSSGQDPHSSLGCMKAMGAKVEFDGKDIHVTGVGGKLQQPAGDLDCGNSGSTMRMLAGLVAGQQGEFRFIGDESLTVRPMERIRKPLELMGAKIDLTEGHAPMTIHGASSYGGLKAIDFESPIASAQVKTAVLFAGLEAAGTTSIAESVRTRDHSEHALRAFGVKLERKDNRLHIEGGQKLKAIHSVTIPGDMSSAAFFLCAALLFEDSNLVLDSLGVNPTRAAMLDVVTAMGGVVKVLDVQEQHGEMVGTIQVNRGHEGLKGVDISGELAAQLIDELPVIAAIAPFSRDGVKIRDARELRVKESDRIALVVKNLRAMGAEVTEHEDGMDIPGGQTLRGGVVDSGLDHRITMAFSIAALRAQGETEIHGAEAASVSFPEFYTWLDELAVR</sequence>
<feature type="binding site" evidence="8">
    <location>
        <position position="185"/>
    </location>
    <ligand>
        <name>3-phosphoshikimate</name>
        <dbReference type="ChEBI" id="CHEBI:145989"/>
    </ligand>
</feature>
<dbReference type="Pfam" id="PF00275">
    <property type="entry name" value="EPSP_synthase"/>
    <property type="match status" value="1"/>
</dbReference>
<feature type="binding site" evidence="8">
    <location>
        <position position="108"/>
    </location>
    <ligand>
        <name>phosphoenolpyruvate</name>
        <dbReference type="ChEBI" id="CHEBI:58702"/>
    </ligand>
</feature>
<dbReference type="AlphaFoldDB" id="A0A1H5TSH3"/>
<dbReference type="NCBIfam" id="TIGR01356">
    <property type="entry name" value="aroA"/>
    <property type="match status" value="1"/>
</dbReference>
<comment type="subcellular location">
    <subcellularLocation>
        <location evidence="8">Cytoplasm</location>
    </subcellularLocation>
</comment>
<comment type="subunit">
    <text evidence="8">Monomer.</text>
</comment>
<dbReference type="RefSeq" id="WP_103931615.1">
    <property type="nucleotide sequence ID" value="NZ_FNVA01000001.1"/>
</dbReference>
<evidence type="ECO:0000256" key="8">
    <source>
        <dbReference type="HAMAP-Rule" id="MF_00210"/>
    </source>
</evidence>
<feature type="binding site" evidence="8">
    <location>
        <position position="334"/>
    </location>
    <ligand>
        <name>3-phosphoshikimate</name>
        <dbReference type="ChEBI" id="CHEBI:145989"/>
    </ligand>
</feature>
<evidence type="ECO:0000259" key="10">
    <source>
        <dbReference type="Pfam" id="PF00275"/>
    </source>
</evidence>
<dbReference type="InterPro" id="IPR023193">
    <property type="entry name" value="EPSP_synthase_CS"/>
</dbReference>
<dbReference type="InterPro" id="IPR013792">
    <property type="entry name" value="RNA3'P_cycl/enolpyr_Trfase_a/b"/>
</dbReference>
<feature type="binding site" evidence="8">
    <location>
        <position position="365"/>
    </location>
    <ligand>
        <name>phosphoenolpyruvate</name>
        <dbReference type="ChEBI" id="CHEBI:58702"/>
    </ligand>
</feature>
<evidence type="ECO:0000256" key="3">
    <source>
        <dbReference type="ARBA" id="ARBA00022490"/>
    </source>
</evidence>
<evidence type="ECO:0000256" key="7">
    <source>
        <dbReference type="ARBA" id="ARBA00044633"/>
    </source>
</evidence>
<dbReference type="GO" id="GO:0009423">
    <property type="term" value="P:chorismate biosynthetic process"/>
    <property type="evidence" value="ECO:0007669"/>
    <property type="project" value="UniProtKB-UniRule"/>
</dbReference>
<comment type="caution">
    <text evidence="8">Lacks conserved residue(s) required for the propagation of feature annotation.</text>
</comment>
<feature type="binding site" evidence="8">
    <location>
        <position position="183"/>
    </location>
    <ligand>
        <name>3-phosphoshikimate</name>
        <dbReference type="ChEBI" id="CHEBI:145989"/>
    </ligand>
</feature>
<feature type="active site" description="Proton acceptor" evidence="8">
    <location>
        <position position="334"/>
    </location>
</feature>
<name>A0A1H5TSH3_9BACT</name>
<comment type="similarity">
    <text evidence="2 8">Belongs to the EPSP synthase family.</text>
</comment>
<dbReference type="Proteomes" id="UP000236728">
    <property type="component" value="Unassembled WGS sequence"/>
</dbReference>
<keyword evidence="12" id="KW-1185">Reference proteome</keyword>
<accession>A0A1H5TSH3</accession>
<proteinExistence type="inferred from homology"/>
<comment type="pathway">
    <text evidence="1 8">Metabolic intermediate biosynthesis; chorismate biosynthesis; chorismate from D-erythrose 4-phosphate and phosphoenolpyruvate: step 6/7.</text>
</comment>
<evidence type="ECO:0000256" key="9">
    <source>
        <dbReference type="SAM" id="MobiDB-lite"/>
    </source>
</evidence>
<dbReference type="SUPFAM" id="SSF55205">
    <property type="entry name" value="EPT/RTPC-like"/>
    <property type="match status" value="1"/>
</dbReference>
<gene>
    <name evidence="8" type="primary">aroA</name>
    <name evidence="11" type="ORF">SAMN05421819_0722</name>
</gene>
<dbReference type="Gene3D" id="3.65.10.10">
    <property type="entry name" value="Enolpyruvate transferase domain"/>
    <property type="match status" value="2"/>
</dbReference>
<feature type="binding site" evidence="8">
    <location>
        <position position="38"/>
    </location>
    <ligand>
        <name>3-phosphoshikimate</name>
        <dbReference type="ChEBI" id="CHEBI:145989"/>
    </ligand>
</feature>
<protein>
    <recommendedName>
        <fullName evidence="8">3-phosphoshikimate 1-carboxyvinyltransferase</fullName>
        <ecNumber evidence="8">2.5.1.19</ecNumber>
    </recommendedName>
    <alternativeName>
        <fullName evidence="8">5-enolpyruvylshikimate-3-phosphate synthase</fullName>
        <shortName evidence="8">EPSP synthase</shortName>
        <shortName evidence="8">EPSPS</shortName>
    </alternativeName>
</protein>
<comment type="function">
    <text evidence="8">Catalyzes the transfer of the enolpyruvyl moiety of phosphoenolpyruvate (PEP) to the 5-hydroxyl of shikimate-3-phosphate (S3P) to produce enolpyruvyl shikimate-3-phosphate and inorganic phosphate.</text>
</comment>
<keyword evidence="3 8" id="KW-0963">Cytoplasm</keyword>
<keyword evidence="4 8" id="KW-0028">Amino-acid biosynthesis</keyword>
<feature type="binding site" evidence="8">
    <location>
        <position position="407"/>
    </location>
    <ligand>
        <name>phosphoenolpyruvate</name>
        <dbReference type="ChEBI" id="CHEBI:58702"/>
    </ligand>
</feature>
<dbReference type="PANTHER" id="PTHR21090:SF5">
    <property type="entry name" value="PENTAFUNCTIONAL AROM POLYPEPTIDE"/>
    <property type="match status" value="1"/>
</dbReference>
<dbReference type="PANTHER" id="PTHR21090">
    <property type="entry name" value="AROM/DEHYDROQUINATE SYNTHASE"/>
    <property type="match status" value="1"/>
</dbReference>
<feature type="binding site" evidence="8">
    <location>
        <position position="37"/>
    </location>
    <ligand>
        <name>phosphoenolpyruvate</name>
        <dbReference type="ChEBI" id="CHEBI:58702"/>
    </ligand>
</feature>
<keyword evidence="5 8" id="KW-0808">Transferase</keyword>
<evidence type="ECO:0000256" key="2">
    <source>
        <dbReference type="ARBA" id="ARBA00009948"/>
    </source>
</evidence>
<feature type="binding site" evidence="8">
    <location>
        <position position="37"/>
    </location>
    <ligand>
        <name>3-phosphoshikimate</name>
        <dbReference type="ChEBI" id="CHEBI:145989"/>
    </ligand>
</feature>
<organism evidence="11 12">
    <name type="scientific">Bryocella elongata</name>
    <dbReference type="NCBI Taxonomy" id="863522"/>
    <lineage>
        <taxon>Bacteria</taxon>
        <taxon>Pseudomonadati</taxon>
        <taxon>Acidobacteriota</taxon>
        <taxon>Terriglobia</taxon>
        <taxon>Terriglobales</taxon>
        <taxon>Acidobacteriaceae</taxon>
        <taxon>Bryocella</taxon>
    </lineage>
</organism>
<evidence type="ECO:0000256" key="1">
    <source>
        <dbReference type="ARBA" id="ARBA00004811"/>
    </source>
</evidence>
<dbReference type="PIRSF" id="PIRSF000505">
    <property type="entry name" value="EPSPS"/>
    <property type="match status" value="1"/>
</dbReference>
<feature type="region of interest" description="Disordered" evidence="9">
    <location>
        <begin position="1"/>
        <end position="21"/>
    </location>
</feature>
<feature type="binding site" evidence="8">
    <location>
        <position position="136"/>
    </location>
    <ligand>
        <name>phosphoenolpyruvate</name>
        <dbReference type="ChEBI" id="CHEBI:58702"/>
    </ligand>
</feature>
<reference evidence="11 12" key="1">
    <citation type="submission" date="2016-10" db="EMBL/GenBank/DDBJ databases">
        <authorList>
            <person name="de Groot N.N."/>
        </authorList>
    </citation>
    <scope>NUCLEOTIDE SEQUENCE [LARGE SCALE GENOMIC DNA]</scope>
    <source>
        <strain evidence="11 12">DSM 22489</strain>
    </source>
</reference>
<feature type="binding site" evidence="8">
    <location>
        <position position="185"/>
    </location>
    <ligand>
        <name>phosphoenolpyruvate</name>
        <dbReference type="ChEBI" id="CHEBI:58702"/>
    </ligand>
</feature>
<dbReference type="InterPro" id="IPR006264">
    <property type="entry name" value="EPSP_synthase"/>
</dbReference>
<dbReference type="HAMAP" id="MF_00210">
    <property type="entry name" value="EPSP_synth"/>
    <property type="match status" value="1"/>
</dbReference>
<feature type="compositionally biased region" description="Low complexity" evidence="9">
    <location>
        <begin position="1"/>
        <end position="18"/>
    </location>
</feature>
<dbReference type="GO" id="GO:0008652">
    <property type="term" value="P:amino acid biosynthetic process"/>
    <property type="evidence" value="ECO:0007669"/>
    <property type="project" value="UniProtKB-KW"/>
</dbReference>
<dbReference type="UniPathway" id="UPA00053">
    <property type="reaction ID" value="UER00089"/>
</dbReference>
<dbReference type="GO" id="GO:0005737">
    <property type="term" value="C:cytoplasm"/>
    <property type="evidence" value="ECO:0007669"/>
    <property type="project" value="UniProtKB-SubCell"/>
</dbReference>
<dbReference type="EC" id="2.5.1.19" evidence="8"/>
<dbReference type="EMBL" id="FNVA01000001">
    <property type="protein sequence ID" value="SEF65744.1"/>
    <property type="molecule type" value="Genomic_DNA"/>
</dbReference>
<dbReference type="CDD" id="cd01556">
    <property type="entry name" value="EPSP_synthase"/>
    <property type="match status" value="1"/>
</dbReference>
<evidence type="ECO:0000313" key="12">
    <source>
        <dbReference type="Proteomes" id="UP000236728"/>
    </source>
</evidence>
<dbReference type="InterPro" id="IPR001986">
    <property type="entry name" value="Enolpyruvate_Tfrase_dom"/>
</dbReference>
<evidence type="ECO:0000256" key="5">
    <source>
        <dbReference type="ARBA" id="ARBA00022679"/>
    </source>
</evidence>
<keyword evidence="6 8" id="KW-0057">Aromatic amino acid biosynthesis</keyword>
<dbReference type="FunFam" id="3.65.10.10:FF:000005">
    <property type="entry name" value="3-phosphoshikimate 1-carboxyvinyltransferase"/>
    <property type="match status" value="1"/>
</dbReference>
<feature type="binding site" evidence="8">
    <location>
        <position position="42"/>
    </location>
    <ligand>
        <name>3-phosphoshikimate</name>
        <dbReference type="ChEBI" id="CHEBI:145989"/>
    </ligand>
</feature>
<dbReference type="OrthoDB" id="9809920at2"/>
<comment type="catalytic activity">
    <reaction evidence="7">
        <text>3-phosphoshikimate + phosphoenolpyruvate = 5-O-(1-carboxyvinyl)-3-phosphoshikimate + phosphate</text>
        <dbReference type="Rhea" id="RHEA:21256"/>
        <dbReference type="ChEBI" id="CHEBI:43474"/>
        <dbReference type="ChEBI" id="CHEBI:57701"/>
        <dbReference type="ChEBI" id="CHEBI:58702"/>
        <dbReference type="ChEBI" id="CHEBI:145989"/>
        <dbReference type="EC" id="2.5.1.19"/>
    </reaction>
    <physiologicalReaction direction="left-to-right" evidence="7">
        <dbReference type="Rhea" id="RHEA:21257"/>
    </physiologicalReaction>
</comment>
<evidence type="ECO:0000256" key="6">
    <source>
        <dbReference type="ARBA" id="ARBA00023141"/>
    </source>
</evidence>
<dbReference type="GO" id="GO:0009073">
    <property type="term" value="P:aromatic amino acid family biosynthetic process"/>
    <property type="evidence" value="ECO:0007669"/>
    <property type="project" value="UniProtKB-KW"/>
</dbReference>
<dbReference type="InterPro" id="IPR036968">
    <property type="entry name" value="Enolpyruvate_Tfrase_sf"/>
</dbReference>
<dbReference type="GO" id="GO:0003866">
    <property type="term" value="F:3-phosphoshikimate 1-carboxyvinyltransferase activity"/>
    <property type="evidence" value="ECO:0007669"/>
    <property type="project" value="UniProtKB-UniRule"/>
</dbReference>
<feature type="domain" description="Enolpyruvate transferase" evidence="10">
    <location>
        <begin position="23"/>
        <end position="439"/>
    </location>
</feature>
<dbReference type="PROSITE" id="PS00885">
    <property type="entry name" value="EPSP_SYNTHASE_2"/>
    <property type="match status" value="1"/>
</dbReference>